<dbReference type="GO" id="GO:0008677">
    <property type="term" value="F:2-dehydropantoate 2-reductase activity"/>
    <property type="evidence" value="ECO:0007669"/>
    <property type="project" value="UniProtKB-EC"/>
</dbReference>
<dbReference type="Pfam" id="PF02558">
    <property type="entry name" value="ApbA"/>
    <property type="match status" value="1"/>
</dbReference>
<dbReference type="GO" id="GO:0005737">
    <property type="term" value="C:cytoplasm"/>
    <property type="evidence" value="ECO:0007669"/>
    <property type="project" value="TreeGrafter"/>
</dbReference>
<dbReference type="InterPro" id="IPR051402">
    <property type="entry name" value="KPR-Related"/>
</dbReference>
<evidence type="ECO:0000259" key="6">
    <source>
        <dbReference type="Pfam" id="PF02558"/>
    </source>
</evidence>
<comment type="similarity">
    <text evidence="1 4">Belongs to the ketopantoate reductase family.</text>
</comment>
<dbReference type="NCBIfam" id="NF005091">
    <property type="entry name" value="PRK06522.2-2"/>
    <property type="match status" value="1"/>
</dbReference>
<keyword evidence="4" id="KW-0566">Pantothenate biosynthesis</keyword>
<sequence length="312" mass="33153">MTSAESRARQSVAVIGAGAVGGVFAWAMHKAGHDVSLCARTPFDELVIQTSDGEERVPVRVVTDLHDVKPVNWVLLAVKSFDTVGIARWLAALCDQDTTVVVLQNGVDQADGVHGLAPGTTVLPSLVYIQAERQAPGRVRLGYGNSIDVPAGPEAERLVRLFRGSGMEVRPQKDLTTAAWRKLMLNAAVNPLTALTLRRMEAMQDSMILELAAGLMRETLAVAVAVGAELTEADVEQTLAFMGEFSEGNGTSMLYDRLAGNALEWEALNGAVVRHAETHGIDVPLNRAMAALLHALSPQKTTADGGLSSGLV</sequence>
<dbReference type="NCBIfam" id="TIGR00745">
    <property type="entry name" value="apbA_panE"/>
    <property type="match status" value="1"/>
</dbReference>
<dbReference type="PANTHER" id="PTHR21708">
    <property type="entry name" value="PROBABLE 2-DEHYDROPANTOATE 2-REDUCTASE"/>
    <property type="match status" value="1"/>
</dbReference>
<feature type="domain" description="Ketopantoate reductase C-terminal" evidence="7">
    <location>
        <begin position="175"/>
        <end position="296"/>
    </location>
</feature>
<dbReference type="Proteomes" id="UP000317881">
    <property type="component" value="Unassembled WGS sequence"/>
</dbReference>
<protein>
    <recommendedName>
        <fullName evidence="4">2-dehydropantoate 2-reductase</fullName>
        <ecNumber evidence="4">1.1.1.169</ecNumber>
    </recommendedName>
    <alternativeName>
        <fullName evidence="4">Ketopantoate reductase</fullName>
    </alternativeName>
</protein>
<dbReference type="InterPro" id="IPR008927">
    <property type="entry name" value="6-PGluconate_DH-like_C_sf"/>
</dbReference>
<proteinExistence type="inferred from homology"/>
<dbReference type="EC" id="1.1.1.169" evidence="4"/>
<keyword evidence="5" id="KW-0472">Membrane</keyword>
<dbReference type="GO" id="GO:0015940">
    <property type="term" value="P:pantothenate biosynthetic process"/>
    <property type="evidence" value="ECO:0007669"/>
    <property type="project" value="UniProtKB-UniPathway"/>
</dbReference>
<dbReference type="UniPathway" id="UPA00028">
    <property type="reaction ID" value="UER00004"/>
</dbReference>
<accession>A0A4Y3VAN8</accession>
<evidence type="ECO:0000259" key="7">
    <source>
        <dbReference type="Pfam" id="PF08546"/>
    </source>
</evidence>
<keyword evidence="5" id="KW-0812">Transmembrane</keyword>
<comment type="function">
    <text evidence="4">Catalyzes the NADPH-dependent reduction of ketopantoate into pantoic acid.</text>
</comment>
<dbReference type="RefSeq" id="WP_218037060.1">
    <property type="nucleotide sequence ID" value="NZ_BJND01000004.1"/>
</dbReference>
<dbReference type="AlphaFoldDB" id="A0A4Y3VAN8"/>
<keyword evidence="3 4" id="KW-0560">Oxidoreductase</keyword>
<dbReference type="PANTHER" id="PTHR21708:SF26">
    <property type="entry name" value="2-DEHYDROPANTOATE 2-REDUCTASE"/>
    <property type="match status" value="1"/>
</dbReference>
<reference evidence="8 9" key="1">
    <citation type="submission" date="2019-06" db="EMBL/GenBank/DDBJ databases">
        <title>Whole genome shotgun sequence of Streptomyces spinoverrucosus NBRC 14228.</title>
        <authorList>
            <person name="Hosoyama A."/>
            <person name="Uohara A."/>
            <person name="Ohji S."/>
            <person name="Ichikawa N."/>
        </authorList>
    </citation>
    <scope>NUCLEOTIDE SEQUENCE [LARGE SCALE GENOMIC DNA]</scope>
    <source>
        <strain evidence="8 9">NBRC 14228</strain>
    </source>
</reference>
<dbReference type="InterPro" id="IPR036291">
    <property type="entry name" value="NAD(P)-bd_dom_sf"/>
</dbReference>
<evidence type="ECO:0000256" key="2">
    <source>
        <dbReference type="ARBA" id="ARBA00022857"/>
    </source>
</evidence>
<gene>
    <name evidence="8" type="ORF">SSP24_04040</name>
</gene>
<comment type="pathway">
    <text evidence="4">Cofactor biosynthesis; (R)-pantothenate biosynthesis; (R)-pantoate from 3-methyl-2-oxobutanoate: step 2/2.</text>
</comment>
<dbReference type="Pfam" id="PF08546">
    <property type="entry name" value="ApbA_C"/>
    <property type="match status" value="1"/>
</dbReference>
<evidence type="ECO:0000313" key="8">
    <source>
        <dbReference type="EMBL" id="GEC02749.1"/>
    </source>
</evidence>
<dbReference type="Gene3D" id="1.10.1040.10">
    <property type="entry name" value="N-(1-d-carboxylethyl)-l-norvaline Dehydrogenase, domain 2"/>
    <property type="match status" value="1"/>
</dbReference>
<evidence type="ECO:0000256" key="3">
    <source>
        <dbReference type="ARBA" id="ARBA00023002"/>
    </source>
</evidence>
<dbReference type="EMBL" id="BJND01000004">
    <property type="protein sequence ID" value="GEC02749.1"/>
    <property type="molecule type" value="Genomic_DNA"/>
</dbReference>
<dbReference type="InterPro" id="IPR013328">
    <property type="entry name" value="6PGD_dom2"/>
</dbReference>
<comment type="catalytic activity">
    <reaction evidence="4">
        <text>(R)-pantoate + NADP(+) = 2-dehydropantoate + NADPH + H(+)</text>
        <dbReference type="Rhea" id="RHEA:16233"/>
        <dbReference type="ChEBI" id="CHEBI:11561"/>
        <dbReference type="ChEBI" id="CHEBI:15378"/>
        <dbReference type="ChEBI" id="CHEBI:15980"/>
        <dbReference type="ChEBI" id="CHEBI:57783"/>
        <dbReference type="ChEBI" id="CHEBI:58349"/>
        <dbReference type="EC" id="1.1.1.169"/>
    </reaction>
</comment>
<evidence type="ECO:0000256" key="1">
    <source>
        <dbReference type="ARBA" id="ARBA00007870"/>
    </source>
</evidence>
<keyword evidence="2 4" id="KW-0521">NADP</keyword>
<feature type="transmembrane region" description="Helical" evidence="5">
    <location>
        <begin position="12"/>
        <end position="29"/>
    </location>
</feature>
<dbReference type="InterPro" id="IPR003710">
    <property type="entry name" value="ApbA"/>
</dbReference>
<dbReference type="FunFam" id="1.10.1040.10:FF:000017">
    <property type="entry name" value="2-dehydropantoate 2-reductase"/>
    <property type="match status" value="1"/>
</dbReference>
<evidence type="ECO:0000256" key="5">
    <source>
        <dbReference type="SAM" id="Phobius"/>
    </source>
</evidence>
<keyword evidence="5" id="KW-1133">Transmembrane helix</keyword>
<dbReference type="SUPFAM" id="SSF48179">
    <property type="entry name" value="6-phosphogluconate dehydrogenase C-terminal domain-like"/>
    <property type="match status" value="1"/>
</dbReference>
<dbReference type="Gene3D" id="3.40.50.720">
    <property type="entry name" value="NAD(P)-binding Rossmann-like Domain"/>
    <property type="match status" value="1"/>
</dbReference>
<evidence type="ECO:0000256" key="4">
    <source>
        <dbReference type="RuleBase" id="RU362068"/>
    </source>
</evidence>
<evidence type="ECO:0000313" key="9">
    <source>
        <dbReference type="Proteomes" id="UP000317881"/>
    </source>
</evidence>
<name>A0A4Y3VAN8_9ACTN</name>
<dbReference type="SUPFAM" id="SSF51735">
    <property type="entry name" value="NAD(P)-binding Rossmann-fold domains"/>
    <property type="match status" value="1"/>
</dbReference>
<comment type="caution">
    <text evidence="8">The sequence shown here is derived from an EMBL/GenBank/DDBJ whole genome shotgun (WGS) entry which is preliminary data.</text>
</comment>
<dbReference type="InterPro" id="IPR013752">
    <property type="entry name" value="KPA_reductase"/>
</dbReference>
<organism evidence="8 9">
    <name type="scientific">Streptomyces spinoverrucosus</name>
    <dbReference type="NCBI Taxonomy" id="284043"/>
    <lineage>
        <taxon>Bacteria</taxon>
        <taxon>Bacillati</taxon>
        <taxon>Actinomycetota</taxon>
        <taxon>Actinomycetes</taxon>
        <taxon>Kitasatosporales</taxon>
        <taxon>Streptomycetaceae</taxon>
        <taxon>Streptomyces</taxon>
    </lineage>
</organism>
<dbReference type="InterPro" id="IPR013332">
    <property type="entry name" value="KPR_N"/>
</dbReference>
<feature type="domain" description="Ketopantoate reductase N-terminal" evidence="6">
    <location>
        <begin position="12"/>
        <end position="147"/>
    </location>
</feature>
<keyword evidence="9" id="KW-1185">Reference proteome</keyword>